<evidence type="ECO:0000256" key="4">
    <source>
        <dbReference type="ARBA" id="ARBA00022839"/>
    </source>
</evidence>
<dbReference type="GO" id="GO:0003676">
    <property type="term" value="F:nucleic acid binding"/>
    <property type="evidence" value="ECO:0007669"/>
    <property type="project" value="InterPro"/>
</dbReference>
<keyword evidence="10" id="KW-1185">Reference proteome</keyword>
<organism evidence="9 10">
    <name type="scientific">Sulfuriferula plumbiphila</name>
    <dbReference type="NCBI Taxonomy" id="171865"/>
    <lineage>
        <taxon>Bacteria</taxon>
        <taxon>Pseudomonadati</taxon>
        <taxon>Pseudomonadota</taxon>
        <taxon>Betaproteobacteria</taxon>
        <taxon>Nitrosomonadales</taxon>
        <taxon>Sulfuricellaceae</taxon>
        <taxon>Sulfuriferula</taxon>
    </lineage>
</organism>
<dbReference type="Pfam" id="PF02601">
    <property type="entry name" value="Exonuc_VII_L"/>
    <property type="match status" value="1"/>
</dbReference>
<keyword evidence="2 5" id="KW-0540">Nuclease</keyword>
<accession>A0A512L9Q2</accession>
<comment type="caution">
    <text evidence="9">The sequence shown here is derived from an EMBL/GenBank/DDBJ whole genome shotgun (WGS) entry which is preliminary data.</text>
</comment>
<dbReference type="EC" id="3.1.11.6" evidence="5"/>
<dbReference type="GO" id="GO:0005737">
    <property type="term" value="C:cytoplasm"/>
    <property type="evidence" value="ECO:0007669"/>
    <property type="project" value="UniProtKB-SubCell"/>
</dbReference>
<dbReference type="CDD" id="cd04489">
    <property type="entry name" value="ExoVII_LU_OBF"/>
    <property type="match status" value="1"/>
</dbReference>
<protein>
    <recommendedName>
        <fullName evidence="5">Exodeoxyribonuclease 7 large subunit</fullName>
        <ecNumber evidence="5">3.1.11.6</ecNumber>
    </recommendedName>
    <alternativeName>
        <fullName evidence="5">Exodeoxyribonuclease VII large subunit</fullName>
        <shortName evidence="5">Exonuclease VII large subunit</shortName>
    </alternativeName>
</protein>
<evidence type="ECO:0000256" key="3">
    <source>
        <dbReference type="ARBA" id="ARBA00022801"/>
    </source>
</evidence>
<dbReference type="NCBIfam" id="TIGR00237">
    <property type="entry name" value="xseA"/>
    <property type="match status" value="1"/>
</dbReference>
<evidence type="ECO:0000256" key="1">
    <source>
        <dbReference type="ARBA" id="ARBA00022490"/>
    </source>
</evidence>
<dbReference type="InterPro" id="IPR003753">
    <property type="entry name" value="Exonuc_VII_L"/>
</dbReference>
<name>A0A512L9Q2_9PROT</name>
<dbReference type="EMBL" id="BKAD01000025">
    <property type="protein sequence ID" value="GEP31218.1"/>
    <property type="molecule type" value="Genomic_DNA"/>
</dbReference>
<sequence>MTVEELLDKNMITPLFSPPAQPVLSVSALNRLARETLEQTLPLAWIAGEISNLTRAASGHWYFSLKDASAQVRCVMFRGRNQFIDWLPDNGMQVEVRATPTLYEARGEFQLQVDSLRRAGLGALFEAFEQLKAKLEQEGLFDSARKRRLPAFPQRIGVVTSLQAAALRDVLTTLKRRMPALPVVLYPTPVQGADAAVQISAALQSAYRRAECDVLILCRGGGSIEDLWPFNEEIVARTVAASPIPIVCGIGHETDFTIADFAADLRAPTPTAAAELASPNRTDLIHKLELNQARLRRLARHRLDTHSQQLDYLARRLVHPGRRLEARQAALGHLTQRLRNAMVTARERRHWHHSTLARRLLQASPDFAVRQLALAARAAALTRAMHLQLAHANQETARLASHLTHLNPEAVLARGYSIVQNEQGDIIHGSDQIRVDESLNIRLARGRARVKVTGHST</sequence>
<feature type="domain" description="Exonuclease VII large subunit C-terminal" evidence="7">
    <location>
        <begin position="140"/>
        <end position="450"/>
    </location>
</feature>
<comment type="similarity">
    <text evidence="5 6">Belongs to the XseA family.</text>
</comment>
<dbReference type="InterPro" id="IPR020579">
    <property type="entry name" value="Exonuc_VII_lsu_C"/>
</dbReference>
<evidence type="ECO:0000259" key="8">
    <source>
        <dbReference type="Pfam" id="PF13742"/>
    </source>
</evidence>
<evidence type="ECO:0000259" key="7">
    <source>
        <dbReference type="Pfam" id="PF02601"/>
    </source>
</evidence>
<evidence type="ECO:0000256" key="6">
    <source>
        <dbReference type="RuleBase" id="RU004355"/>
    </source>
</evidence>
<dbReference type="InterPro" id="IPR025824">
    <property type="entry name" value="OB-fold_nuc-bd_dom"/>
</dbReference>
<dbReference type="GO" id="GO:0009318">
    <property type="term" value="C:exodeoxyribonuclease VII complex"/>
    <property type="evidence" value="ECO:0007669"/>
    <property type="project" value="UniProtKB-UniRule"/>
</dbReference>
<comment type="function">
    <text evidence="5">Bidirectionally degrades single-stranded DNA into large acid-insoluble oligonucleotides, which are then degraded further into small acid-soluble oligonucleotides.</text>
</comment>
<keyword evidence="4 5" id="KW-0269">Exonuclease</keyword>
<dbReference type="HAMAP" id="MF_00378">
    <property type="entry name" value="Exonuc_7_L"/>
    <property type="match status" value="1"/>
</dbReference>
<evidence type="ECO:0000313" key="10">
    <source>
        <dbReference type="Proteomes" id="UP000321337"/>
    </source>
</evidence>
<dbReference type="Pfam" id="PF13742">
    <property type="entry name" value="tRNA_anti_2"/>
    <property type="match status" value="1"/>
</dbReference>
<dbReference type="PANTHER" id="PTHR30008:SF0">
    <property type="entry name" value="EXODEOXYRIBONUCLEASE 7 LARGE SUBUNIT"/>
    <property type="match status" value="1"/>
</dbReference>
<keyword evidence="1 5" id="KW-0963">Cytoplasm</keyword>
<evidence type="ECO:0000256" key="2">
    <source>
        <dbReference type="ARBA" id="ARBA00022722"/>
    </source>
</evidence>
<evidence type="ECO:0000313" key="9">
    <source>
        <dbReference type="EMBL" id="GEP31218.1"/>
    </source>
</evidence>
<gene>
    <name evidence="5 9" type="primary">xseA</name>
    <name evidence="9" type="ORF">TPL01_23560</name>
</gene>
<feature type="domain" description="OB-fold nucleic acid binding" evidence="8">
    <location>
        <begin position="24"/>
        <end position="116"/>
    </location>
</feature>
<comment type="subcellular location">
    <subcellularLocation>
        <location evidence="5 6">Cytoplasm</location>
    </subcellularLocation>
</comment>
<proteinExistence type="inferred from homology"/>
<comment type="subunit">
    <text evidence="5">Heterooligomer composed of large and small subunits.</text>
</comment>
<dbReference type="Proteomes" id="UP000321337">
    <property type="component" value="Unassembled WGS sequence"/>
</dbReference>
<dbReference type="AlphaFoldDB" id="A0A512L9Q2"/>
<dbReference type="GO" id="GO:0008855">
    <property type="term" value="F:exodeoxyribonuclease VII activity"/>
    <property type="evidence" value="ECO:0007669"/>
    <property type="project" value="UniProtKB-UniRule"/>
</dbReference>
<comment type="catalytic activity">
    <reaction evidence="5 6">
        <text>Exonucleolytic cleavage in either 5'- to 3'- or 3'- to 5'-direction to yield nucleoside 5'-phosphates.</text>
        <dbReference type="EC" id="3.1.11.6"/>
    </reaction>
</comment>
<keyword evidence="3 5" id="KW-0378">Hydrolase</keyword>
<dbReference type="PANTHER" id="PTHR30008">
    <property type="entry name" value="EXODEOXYRIBONUCLEASE 7 LARGE SUBUNIT"/>
    <property type="match status" value="1"/>
</dbReference>
<dbReference type="GO" id="GO:0006308">
    <property type="term" value="P:DNA catabolic process"/>
    <property type="evidence" value="ECO:0007669"/>
    <property type="project" value="UniProtKB-UniRule"/>
</dbReference>
<reference evidence="9 10" key="1">
    <citation type="submission" date="2019-07" db="EMBL/GenBank/DDBJ databases">
        <title>Whole genome shotgun sequence of Thiobacillus plumbophilus NBRC 107929.</title>
        <authorList>
            <person name="Hosoyama A."/>
            <person name="Uohara A."/>
            <person name="Ohji S."/>
            <person name="Ichikawa N."/>
        </authorList>
    </citation>
    <scope>NUCLEOTIDE SEQUENCE [LARGE SCALE GENOMIC DNA]</scope>
    <source>
        <strain evidence="9 10">NBRC 107929</strain>
    </source>
</reference>
<evidence type="ECO:0000256" key="5">
    <source>
        <dbReference type="HAMAP-Rule" id="MF_00378"/>
    </source>
</evidence>